<dbReference type="EMBL" id="GGEC01059016">
    <property type="protein sequence ID" value="MBX39500.1"/>
    <property type="molecule type" value="Transcribed_RNA"/>
</dbReference>
<sequence length="20" mass="2311">MVKLEVLHTQRHPNLEGVPL</sequence>
<accession>A0A2P2NAS6</accession>
<dbReference type="AlphaFoldDB" id="A0A2P2NAS6"/>
<feature type="region of interest" description="Disordered" evidence="1">
    <location>
        <begin position="1"/>
        <end position="20"/>
    </location>
</feature>
<proteinExistence type="predicted"/>
<evidence type="ECO:0000256" key="1">
    <source>
        <dbReference type="SAM" id="MobiDB-lite"/>
    </source>
</evidence>
<organism evidence="2">
    <name type="scientific">Rhizophora mucronata</name>
    <name type="common">Asiatic mangrove</name>
    <dbReference type="NCBI Taxonomy" id="61149"/>
    <lineage>
        <taxon>Eukaryota</taxon>
        <taxon>Viridiplantae</taxon>
        <taxon>Streptophyta</taxon>
        <taxon>Embryophyta</taxon>
        <taxon>Tracheophyta</taxon>
        <taxon>Spermatophyta</taxon>
        <taxon>Magnoliopsida</taxon>
        <taxon>eudicotyledons</taxon>
        <taxon>Gunneridae</taxon>
        <taxon>Pentapetalae</taxon>
        <taxon>rosids</taxon>
        <taxon>fabids</taxon>
        <taxon>Malpighiales</taxon>
        <taxon>Rhizophoraceae</taxon>
        <taxon>Rhizophora</taxon>
    </lineage>
</organism>
<protein>
    <submittedName>
        <fullName evidence="2">Uncharacterized protein</fullName>
    </submittedName>
</protein>
<reference evidence="2" key="1">
    <citation type="submission" date="2018-02" db="EMBL/GenBank/DDBJ databases">
        <title>Rhizophora mucronata_Transcriptome.</title>
        <authorList>
            <person name="Meera S.P."/>
            <person name="Sreeshan A."/>
            <person name="Augustine A."/>
        </authorList>
    </citation>
    <scope>NUCLEOTIDE SEQUENCE</scope>
    <source>
        <tissue evidence="2">Leaf</tissue>
    </source>
</reference>
<evidence type="ECO:0000313" key="2">
    <source>
        <dbReference type="EMBL" id="MBX39500.1"/>
    </source>
</evidence>
<name>A0A2P2NAS6_RHIMU</name>